<comment type="caution">
    <text evidence="2">The sequence shown here is derived from an EMBL/GenBank/DDBJ whole genome shotgun (WGS) entry which is preliminary data.</text>
</comment>
<dbReference type="InterPro" id="IPR029052">
    <property type="entry name" value="Metallo-depent_PP-like"/>
</dbReference>
<evidence type="ECO:0000313" key="3">
    <source>
        <dbReference type="Proteomes" id="UP000380386"/>
    </source>
</evidence>
<dbReference type="RefSeq" id="WP_153382854.1">
    <property type="nucleotide sequence ID" value="NZ_VDFM01000004.1"/>
</dbReference>
<organism evidence="2 3">
    <name type="scientific">Companilactobacillus mishanensis</name>
    <dbReference type="NCBI Taxonomy" id="2486008"/>
    <lineage>
        <taxon>Bacteria</taxon>
        <taxon>Bacillati</taxon>
        <taxon>Bacillota</taxon>
        <taxon>Bacilli</taxon>
        <taxon>Lactobacillales</taxon>
        <taxon>Lactobacillaceae</taxon>
        <taxon>Companilactobacillus</taxon>
    </lineage>
</organism>
<reference evidence="2 3" key="1">
    <citation type="journal article" date="2019" name="Syst. Appl. Microbiol.">
        <title>Polyphasic characterization of two novel Lactobacillus spp. isolated from blown salami packages: Description of Lactobacillus halodurans sp. nov. and Lactobacillus salsicarnum sp. nov.</title>
        <authorList>
            <person name="Schuster J.A."/>
            <person name="Klingl A."/>
            <person name="Vogel R.F."/>
            <person name="Ehrmann M.A."/>
        </authorList>
    </citation>
    <scope>NUCLEOTIDE SEQUENCE [LARGE SCALE GENOMIC DNA]</scope>
    <source>
        <strain evidence="2 3">TMW 1.2118</strain>
    </source>
</reference>
<dbReference type="InterPro" id="IPR004843">
    <property type="entry name" value="Calcineurin-like_PHP"/>
</dbReference>
<sequence>MKTILVGDIHLKARIMLPLVDQVVHEQGAQQIILMGDYLDDYGCTEDARLYLDELNFLIDWKIKMEASNIKIIFLLGNHDAPYLTGELRGYSLKSDFNMLTGNQDISDVISDKLLKLGVQVAFQLDDFLVSHAGYCRGIKQRKWHLRPITMSDKDLRWVSELDNHIGSRGGFGYNGSPIWADFGDLVRNPSLDVTNQIVGHTPQRTIIFDEEKDVHYQLVDIDTFTLRFEEETNQYKYMGDGSLLLYSNGELESIATNWMNKDNLKVLMDQRHP</sequence>
<feature type="domain" description="Calcineurin-like phosphoesterase" evidence="1">
    <location>
        <begin position="1"/>
        <end position="204"/>
    </location>
</feature>
<dbReference type="EMBL" id="VDFM01000004">
    <property type="protein sequence ID" value="MQS52441.1"/>
    <property type="molecule type" value="Genomic_DNA"/>
</dbReference>
<protein>
    <submittedName>
        <fullName evidence="2">Serine/threonine protein phosphatase</fullName>
    </submittedName>
</protein>
<dbReference type="Pfam" id="PF00149">
    <property type="entry name" value="Metallophos"/>
    <property type="match status" value="1"/>
</dbReference>
<dbReference type="AlphaFoldDB" id="A0A5P0ZHA9"/>
<dbReference type="OrthoDB" id="2033705at2"/>
<accession>A0A5P0ZHA9</accession>
<dbReference type="Gene3D" id="3.60.21.10">
    <property type="match status" value="1"/>
</dbReference>
<evidence type="ECO:0000259" key="1">
    <source>
        <dbReference type="Pfam" id="PF00149"/>
    </source>
</evidence>
<name>A0A5P0ZHA9_9LACO</name>
<evidence type="ECO:0000313" key="2">
    <source>
        <dbReference type="EMBL" id="MQS52441.1"/>
    </source>
</evidence>
<gene>
    <name evidence="2" type="ORF">FHL02_05340</name>
</gene>
<dbReference type="Proteomes" id="UP000380386">
    <property type="component" value="Unassembled WGS sequence"/>
</dbReference>
<dbReference type="GO" id="GO:0016787">
    <property type="term" value="F:hydrolase activity"/>
    <property type="evidence" value="ECO:0007669"/>
    <property type="project" value="InterPro"/>
</dbReference>
<dbReference type="SUPFAM" id="SSF56300">
    <property type="entry name" value="Metallo-dependent phosphatases"/>
    <property type="match status" value="1"/>
</dbReference>
<proteinExistence type="predicted"/>